<organism evidence="6 7">
    <name type="scientific">Actinomortierella ambigua</name>
    <dbReference type="NCBI Taxonomy" id="1343610"/>
    <lineage>
        <taxon>Eukaryota</taxon>
        <taxon>Fungi</taxon>
        <taxon>Fungi incertae sedis</taxon>
        <taxon>Mucoromycota</taxon>
        <taxon>Mortierellomycotina</taxon>
        <taxon>Mortierellomycetes</taxon>
        <taxon>Mortierellales</taxon>
        <taxon>Mortierellaceae</taxon>
        <taxon>Actinomortierella</taxon>
    </lineage>
</organism>
<sequence length="632" mass="71365">MAQQRSFFVVTKKISIAAVLVVLAILAASLFIIRDDMLDNLLIQHHLATPQSTIRAPRPPEEVPSDRSYPVPKSQWDSSKRYLTYLPFGGISNQFYSLQNAMAIAKRLNRTLVIPPIMSNSLHDRSTSHQPWSHFMDLDYAQEQVGLEMVEWHQIKHLDPQSVELVDRGSRLAIPDGWRALAERFPCQVVRGYGQDYWINPKDEAVGANFAYRYLLSLEAIPVPGTDRYEVTDLVDDIVQGNQPSNETVICLSFTLTAQFARGRNRWDISWNLAGRHLRFLPRFAAYVEDLIAFRFAEWERYRPLNETQVLGKDPALLDSPSETLKDFLESTEEEQRQHQHPQAPRDLGTSPLDHGPDSTRILDEKAAPRDYIAIHLRRGDIDAKCAKQAVSDCIIPLSEYKKHVDKIIADHAAAAAAAAAASTSNDDTSTGTGTNTTASFLPPDVVLLSDTSDEAEKQEVDRYGWYRLDYTTDTNLVEAWEVLGPFAPAFIDSAVLAGRSARWVIGSRRSTMSWLAAMRLASWHNRTIIYPALPPDLAKLQQQQQQKQKQKQKQEQQKGAGASAEKTGKRADPVALAAEATETEMKVGAWNRKWGTDWMDDDDGGDDDEDEIVVLDRQEKAYFDHFYLTHY</sequence>
<name>A0A9P6UC13_9FUNG</name>
<evidence type="ECO:0000313" key="7">
    <source>
        <dbReference type="Proteomes" id="UP000807716"/>
    </source>
</evidence>
<comment type="caution">
    <text evidence="6">The sequence shown here is derived from an EMBL/GenBank/DDBJ whole genome shotgun (WGS) entry which is preliminary data.</text>
</comment>
<dbReference type="Gene3D" id="3.40.50.11350">
    <property type="match status" value="1"/>
</dbReference>
<keyword evidence="1" id="KW-0808">Transferase</keyword>
<dbReference type="GO" id="GO:0016740">
    <property type="term" value="F:transferase activity"/>
    <property type="evidence" value="ECO:0007669"/>
    <property type="project" value="UniProtKB-KW"/>
</dbReference>
<keyword evidence="7" id="KW-1185">Reference proteome</keyword>
<protein>
    <submittedName>
        <fullName evidence="6">Uncharacterized protein</fullName>
    </submittedName>
</protein>
<dbReference type="EMBL" id="JAAAJB010000042">
    <property type="protein sequence ID" value="KAG0268767.1"/>
    <property type="molecule type" value="Genomic_DNA"/>
</dbReference>
<dbReference type="PANTHER" id="PTHR36050:SF1">
    <property type="entry name" value="O-FUCOSYLTRANSFERASE 30"/>
    <property type="match status" value="1"/>
</dbReference>
<evidence type="ECO:0000256" key="3">
    <source>
        <dbReference type="ARBA" id="ARBA00023277"/>
    </source>
</evidence>
<accession>A0A9P6UC13</accession>
<keyword evidence="5" id="KW-0812">Transmembrane</keyword>
<evidence type="ECO:0000256" key="1">
    <source>
        <dbReference type="ARBA" id="ARBA00022679"/>
    </source>
</evidence>
<dbReference type="InterPro" id="IPR019378">
    <property type="entry name" value="GDP-Fuc_O-FucTrfase"/>
</dbReference>
<keyword evidence="5" id="KW-1133">Transmembrane helix</keyword>
<dbReference type="PANTHER" id="PTHR36050">
    <property type="entry name" value="O-FUCOSYLTRANSFERASE 30"/>
    <property type="match status" value="1"/>
</dbReference>
<feature type="transmembrane region" description="Helical" evidence="5">
    <location>
        <begin position="14"/>
        <end position="33"/>
    </location>
</feature>
<dbReference type="Pfam" id="PF10250">
    <property type="entry name" value="O-FucT"/>
    <property type="match status" value="1"/>
</dbReference>
<evidence type="ECO:0000256" key="2">
    <source>
        <dbReference type="ARBA" id="ARBA00023253"/>
    </source>
</evidence>
<evidence type="ECO:0000256" key="5">
    <source>
        <dbReference type="SAM" id="Phobius"/>
    </source>
</evidence>
<keyword evidence="2" id="KW-0294">Fucose metabolism</keyword>
<gene>
    <name evidence="6" type="ORF">DFQ27_005847</name>
</gene>
<proteinExistence type="predicted"/>
<evidence type="ECO:0000313" key="6">
    <source>
        <dbReference type="EMBL" id="KAG0268767.1"/>
    </source>
</evidence>
<feature type="compositionally biased region" description="Basic and acidic residues" evidence="4">
    <location>
        <begin position="329"/>
        <end position="338"/>
    </location>
</feature>
<dbReference type="AlphaFoldDB" id="A0A9P6UC13"/>
<reference evidence="6" key="1">
    <citation type="journal article" date="2020" name="Fungal Divers.">
        <title>Resolving the Mortierellaceae phylogeny through synthesis of multi-gene phylogenetics and phylogenomics.</title>
        <authorList>
            <person name="Vandepol N."/>
            <person name="Liber J."/>
            <person name="Desiro A."/>
            <person name="Na H."/>
            <person name="Kennedy M."/>
            <person name="Barry K."/>
            <person name="Grigoriev I.V."/>
            <person name="Miller A.N."/>
            <person name="O'Donnell K."/>
            <person name="Stajich J.E."/>
            <person name="Bonito G."/>
        </authorList>
    </citation>
    <scope>NUCLEOTIDE SEQUENCE</scope>
    <source>
        <strain evidence="6">BC1065</strain>
    </source>
</reference>
<feature type="region of interest" description="Disordered" evidence="4">
    <location>
        <begin position="53"/>
        <end position="72"/>
    </location>
</feature>
<evidence type="ECO:0000256" key="4">
    <source>
        <dbReference type="SAM" id="MobiDB-lite"/>
    </source>
</evidence>
<feature type="region of interest" description="Disordered" evidence="4">
    <location>
        <begin position="540"/>
        <end position="572"/>
    </location>
</feature>
<keyword evidence="3" id="KW-0119">Carbohydrate metabolism</keyword>
<dbReference type="OrthoDB" id="423313at2759"/>
<feature type="region of interest" description="Disordered" evidence="4">
    <location>
        <begin position="329"/>
        <end position="361"/>
    </location>
</feature>
<dbReference type="GO" id="GO:0006004">
    <property type="term" value="P:fucose metabolic process"/>
    <property type="evidence" value="ECO:0007669"/>
    <property type="project" value="UniProtKB-KW"/>
</dbReference>
<dbReference type="Gene3D" id="3.40.50.11340">
    <property type="match status" value="1"/>
</dbReference>
<keyword evidence="5" id="KW-0472">Membrane</keyword>
<dbReference type="Proteomes" id="UP000807716">
    <property type="component" value="Unassembled WGS sequence"/>
</dbReference>